<gene>
    <name evidence="1" type="ORF">CLPUN_27680</name>
</gene>
<evidence type="ECO:0000313" key="1">
    <source>
        <dbReference type="EMBL" id="OOM76267.1"/>
    </source>
</evidence>
<protein>
    <submittedName>
        <fullName evidence="1">Uncharacterized protein</fullName>
    </submittedName>
</protein>
<proteinExistence type="predicted"/>
<keyword evidence="2" id="KW-1185">Reference proteome</keyword>
<organism evidence="1 2">
    <name type="scientific">Clostridium puniceum</name>
    <dbReference type="NCBI Taxonomy" id="29367"/>
    <lineage>
        <taxon>Bacteria</taxon>
        <taxon>Bacillati</taxon>
        <taxon>Bacillota</taxon>
        <taxon>Clostridia</taxon>
        <taxon>Eubacteriales</taxon>
        <taxon>Clostridiaceae</taxon>
        <taxon>Clostridium</taxon>
    </lineage>
</organism>
<evidence type="ECO:0000313" key="2">
    <source>
        <dbReference type="Proteomes" id="UP000190890"/>
    </source>
</evidence>
<dbReference type="AlphaFoldDB" id="A0A1S8TEN9"/>
<accession>A0A1S8TEN9</accession>
<dbReference type="Proteomes" id="UP000190890">
    <property type="component" value="Unassembled WGS sequence"/>
</dbReference>
<sequence>MTDGEQMIKVKLKKNKSGKIIFELKIDDEDKENVLFRRALMEAKILKEKSRYDYEVPLRFFIPICNNVDKENLKLDKKSLLSYLEFSDYYDQNYYTDTEATAKYMRKWREEGCPNIYRITIDEESYEIKKEVAFKRNEIKVNNFNL</sequence>
<comment type="caution">
    <text evidence="1">The sequence shown here is derived from an EMBL/GenBank/DDBJ whole genome shotgun (WGS) entry which is preliminary data.</text>
</comment>
<dbReference type="EMBL" id="LZZM01000175">
    <property type="protein sequence ID" value="OOM76267.1"/>
    <property type="molecule type" value="Genomic_DNA"/>
</dbReference>
<reference evidence="1 2" key="1">
    <citation type="submission" date="2016-05" db="EMBL/GenBank/DDBJ databases">
        <title>Microbial solvent formation.</title>
        <authorList>
            <person name="Poehlein A."/>
            <person name="Montoya Solano J.D."/>
            <person name="Flitsch S."/>
            <person name="Krabben P."/>
            <person name="Duerre P."/>
            <person name="Daniel R."/>
        </authorList>
    </citation>
    <scope>NUCLEOTIDE SEQUENCE [LARGE SCALE GENOMIC DNA]</scope>
    <source>
        <strain evidence="1 2">DSM 2619</strain>
    </source>
</reference>
<name>A0A1S8TEN9_9CLOT</name>